<comment type="caution">
    <text evidence="2">The sequence shown here is derived from an EMBL/GenBank/DDBJ whole genome shotgun (WGS) entry which is preliminary data.</text>
</comment>
<dbReference type="InterPro" id="IPR025250">
    <property type="entry name" value="DUF4199"/>
</dbReference>
<keyword evidence="3" id="KW-1185">Reference proteome</keyword>
<proteinExistence type="predicted"/>
<organism evidence="2 3">
    <name type="scientific">Sphingomonas kyeonggiensis</name>
    <dbReference type="NCBI Taxonomy" id="1268553"/>
    <lineage>
        <taxon>Bacteria</taxon>
        <taxon>Pseudomonadati</taxon>
        <taxon>Pseudomonadota</taxon>
        <taxon>Alphaproteobacteria</taxon>
        <taxon>Sphingomonadales</taxon>
        <taxon>Sphingomonadaceae</taxon>
        <taxon>Sphingomonas</taxon>
    </lineage>
</organism>
<dbReference type="Proteomes" id="UP000557392">
    <property type="component" value="Unassembled WGS sequence"/>
</dbReference>
<keyword evidence="1" id="KW-1133">Transmembrane helix</keyword>
<evidence type="ECO:0000313" key="3">
    <source>
        <dbReference type="Proteomes" id="UP000557392"/>
    </source>
</evidence>
<feature type="transmembrane region" description="Helical" evidence="1">
    <location>
        <begin position="33"/>
        <end position="54"/>
    </location>
</feature>
<name>A0A7W6NZE6_9SPHN</name>
<dbReference type="EMBL" id="JACIEH010000003">
    <property type="protein sequence ID" value="MBB4100569.1"/>
    <property type="molecule type" value="Genomic_DNA"/>
</dbReference>
<feature type="transmembrane region" description="Helical" evidence="1">
    <location>
        <begin position="7"/>
        <end position="27"/>
    </location>
</feature>
<reference evidence="2 3" key="1">
    <citation type="submission" date="2020-08" db="EMBL/GenBank/DDBJ databases">
        <title>Genomic Encyclopedia of Type Strains, Phase IV (KMG-IV): sequencing the most valuable type-strain genomes for metagenomic binning, comparative biology and taxonomic classification.</title>
        <authorList>
            <person name="Goeker M."/>
        </authorList>
    </citation>
    <scope>NUCLEOTIDE SEQUENCE [LARGE SCALE GENOMIC DNA]</scope>
    <source>
        <strain evidence="2 3">DSM 101806</strain>
    </source>
</reference>
<keyword evidence="1" id="KW-0812">Transmembrane</keyword>
<feature type="transmembrane region" description="Helical" evidence="1">
    <location>
        <begin position="66"/>
        <end position="88"/>
    </location>
</feature>
<evidence type="ECO:0000313" key="2">
    <source>
        <dbReference type="EMBL" id="MBB4100569.1"/>
    </source>
</evidence>
<sequence length="191" mass="20026">MLRTILTHGLIGGLIAGGLLSVIVLNFEGATGQYGMAIGYLIMLIGLSAIFVAIKRQRDVAQGGVIRFWPALGMGLAISLVAGIVYAICWDVALATIGIDAFIDKFAGTMLDGKSGAELAKAQAEMASFRTAYHNPFFRLPMTFVEIFPVGVLVSLVSAALLCNSRFLPARGEEGPLPVTPAQAGVQGNKG</sequence>
<dbReference type="RefSeq" id="WP_183999848.1">
    <property type="nucleotide sequence ID" value="NZ_JACIEH010000003.1"/>
</dbReference>
<dbReference type="Pfam" id="PF13858">
    <property type="entry name" value="DUF4199"/>
    <property type="match status" value="1"/>
</dbReference>
<evidence type="ECO:0008006" key="4">
    <source>
        <dbReference type="Google" id="ProtNLM"/>
    </source>
</evidence>
<accession>A0A7W6NZE6</accession>
<gene>
    <name evidence="2" type="ORF">GGR46_004141</name>
</gene>
<dbReference type="AlphaFoldDB" id="A0A7W6NZE6"/>
<protein>
    <recommendedName>
        <fullName evidence="4">DUF4199 domain-containing protein</fullName>
    </recommendedName>
</protein>
<evidence type="ECO:0000256" key="1">
    <source>
        <dbReference type="SAM" id="Phobius"/>
    </source>
</evidence>
<keyword evidence="1" id="KW-0472">Membrane</keyword>
<feature type="transmembrane region" description="Helical" evidence="1">
    <location>
        <begin position="143"/>
        <end position="163"/>
    </location>
</feature>